<dbReference type="Gene3D" id="3.30.540.10">
    <property type="entry name" value="Fructose-1,6-Bisphosphatase, subunit A, domain 1"/>
    <property type="match status" value="1"/>
</dbReference>
<evidence type="ECO:0000259" key="14">
    <source>
        <dbReference type="Pfam" id="PF00316"/>
    </source>
</evidence>
<keyword evidence="17" id="KW-1185">Reference proteome</keyword>
<dbReference type="EMBL" id="UGQL01000002">
    <property type="protein sequence ID" value="STZ69452.1"/>
    <property type="molecule type" value="Genomic_DNA"/>
</dbReference>
<dbReference type="NCBIfam" id="NF006779">
    <property type="entry name" value="PRK09293.1-3"/>
    <property type="match status" value="1"/>
</dbReference>
<dbReference type="GO" id="GO:0006002">
    <property type="term" value="P:fructose 6-phosphate metabolic process"/>
    <property type="evidence" value="ECO:0007669"/>
    <property type="project" value="TreeGrafter"/>
</dbReference>
<dbReference type="GO" id="GO:0005829">
    <property type="term" value="C:cytosol"/>
    <property type="evidence" value="ECO:0007669"/>
    <property type="project" value="TreeGrafter"/>
</dbReference>
<evidence type="ECO:0000259" key="15">
    <source>
        <dbReference type="Pfam" id="PF18913"/>
    </source>
</evidence>
<dbReference type="FunFam" id="3.40.190.80:FF:000001">
    <property type="entry name" value="Fructose-1,6-bisphosphatase class 1"/>
    <property type="match status" value="1"/>
</dbReference>
<dbReference type="GO" id="GO:0006094">
    <property type="term" value="P:gluconeogenesis"/>
    <property type="evidence" value="ECO:0007669"/>
    <property type="project" value="UniProtKB-UniRule"/>
</dbReference>
<keyword evidence="5 12" id="KW-0963">Cytoplasm</keyword>
<evidence type="ECO:0000313" key="16">
    <source>
        <dbReference type="EMBL" id="STZ69452.1"/>
    </source>
</evidence>
<dbReference type="InterPro" id="IPR000146">
    <property type="entry name" value="FBPase_class-1"/>
</dbReference>
<name>A0A378U554_MYROD</name>
<feature type="binding site" evidence="12">
    <location>
        <position position="264"/>
    </location>
    <ligand>
        <name>substrate</name>
    </ligand>
</feature>
<comment type="cofactor">
    <cofactor evidence="12">
        <name>Mg(2+)</name>
        <dbReference type="ChEBI" id="CHEBI:18420"/>
    </cofactor>
    <text evidence="12">Binds 2 magnesium ions per subunit.</text>
</comment>
<dbReference type="Pfam" id="PF18913">
    <property type="entry name" value="FBPase_C"/>
    <property type="match status" value="1"/>
</dbReference>
<dbReference type="Proteomes" id="UP000255024">
    <property type="component" value="Unassembled WGS sequence"/>
</dbReference>
<evidence type="ECO:0000313" key="17">
    <source>
        <dbReference type="Proteomes" id="UP000255024"/>
    </source>
</evidence>
<dbReference type="Pfam" id="PF00316">
    <property type="entry name" value="FBPase"/>
    <property type="match status" value="1"/>
</dbReference>
<dbReference type="GO" id="GO:0042132">
    <property type="term" value="F:fructose 1,6-bisphosphate 1-phosphatase activity"/>
    <property type="evidence" value="ECO:0007669"/>
    <property type="project" value="UniProtKB-UniRule"/>
</dbReference>
<sequence length="355" mass="39625">MTKLTIFAQQNTQLKNHFSMTTKRHQTLGEFIIDKQEDFKYSSGELSRLINSLRLAAKVVSHQVNQAGLVDIVGAFGTENVQGEQQQKLDVYANEVFINTLVNREIVCGIASEEEDDFITIQGKKGDNDSKYVVLIDPLDGSSNIDVNVSVGTIFSIYRRVTPTGTPVQLEDFLQKGENQVAAGYIVYGSSTMLVYTTGAGVNGFTLNPAIGTFYLSHPNMKIKEDGSIYSINEGNYIQFPQGVKDYLKYCQEEQGNRPYSARYIGSLVSDIHRNILKGGIYIYPTSTKAPKGKLRLLYECNPIAFIMEQAGGRASDGYSRIMEIEPTELHQRVPFFCGSKNMVEKAEEFMALHQ</sequence>
<feature type="domain" description="Fructose-1-6-bisphosphatase class 1 C-terminal" evidence="15">
    <location>
        <begin position="223"/>
        <end position="351"/>
    </location>
</feature>
<feature type="binding site" evidence="12">
    <location>
        <position position="294"/>
    </location>
    <ligand>
        <name>substrate</name>
    </ligand>
</feature>
<feature type="binding site" evidence="12">
    <location>
        <position position="113"/>
    </location>
    <ligand>
        <name>Mg(2+)</name>
        <dbReference type="ChEBI" id="CHEBI:18420"/>
        <label>1</label>
    </ligand>
</feature>
<evidence type="ECO:0000256" key="2">
    <source>
        <dbReference type="ARBA" id="ARBA00005215"/>
    </source>
</evidence>
<feature type="binding site" evidence="12">
    <location>
        <begin position="140"/>
        <end position="143"/>
    </location>
    <ligand>
        <name>substrate</name>
    </ligand>
</feature>
<dbReference type="CDD" id="cd00354">
    <property type="entry name" value="FBPase"/>
    <property type="match status" value="1"/>
</dbReference>
<evidence type="ECO:0000256" key="12">
    <source>
        <dbReference type="HAMAP-Rule" id="MF_01855"/>
    </source>
</evidence>
<dbReference type="Gene3D" id="3.40.190.80">
    <property type="match status" value="1"/>
</dbReference>
<protein>
    <recommendedName>
        <fullName evidence="10 12">Fructose-1,6-bisphosphatase class 1</fullName>
        <shortName evidence="12">FBPase class 1</shortName>
        <ecNumber evidence="4 12">3.1.3.11</ecNumber>
    </recommendedName>
    <alternativeName>
        <fullName evidence="11 12">D-fructose-1,6-bisphosphate 1-phosphohydrolase class 1</fullName>
    </alternativeName>
</protein>
<feature type="binding site" evidence="12">
    <location>
        <position position="140"/>
    </location>
    <ligand>
        <name>Mg(2+)</name>
        <dbReference type="ChEBI" id="CHEBI:18420"/>
        <label>2</label>
    </ligand>
</feature>
<dbReference type="FunFam" id="3.30.540.10:FF:000002">
    <property type="entry name" value="Fructose-1,6-bisphosphatase class 1"/>
    <property type="match status" value="1"/>
</dbReference>
<dbReference type="EC" id="3.1.3.11" evidence="4 12"/>
<keyword evidence="9 12" id="KW-0119">Carbohydrate metabolism</keyword>
<dbReference type="GO" id="GO:0030388">
    <property type="term" value="P:fructose 1,6-bisphosphate metabolic process"/>
    <property type="evidence" value="ECO:0007669"/>
    <property type="project" value="TreeGrafter"/>
</dbReference>
<dbReference type="PROSITE" id="PS00124">
    <property type="entry name" value="FBPASE"/>
    <property type="match status" value="1"/>
</dbReference>
<accession>A0A378U554</accession>
<dbReference type="PIRSF" id="PIRSF000904">
    <property type="entry name" value="FBPtase_SBPase"/>
    <property type="match status" value="1"/>
</dbReference>
<comment type="subcellular location">
    <subcellularLocation>
        <location evidence="12">Cytoplasm</location>
    </subcellularLocation>
</comment>
<dbReference type="GO" id="GO:0005986">
    <property type="term" value="P:sucrose biosynthetic process"/>
    <property type="evidence" value="ECO:0007669"/>
    <property type="project" value="TreeGrafter"/>
</dbReference>
<feature type="binding site" evidence="12">
    <location>
        <position position="300"/>
    </location>
    <ligand>
        <name>Mg(2+)</name>
        <dbReference type="ChEBI" id="CHEBI:18420"/>
        <label>2</label>
    </ligand>
</feature>
<dbReference type="InterPro" id="IPR033391">
    <property type="entry name" value="FBPase_N"/>
</dbReference>
<dbReference type="InterPro" id="IPR044015">
    <property type="entry name" value="FBPase_C_dom"/>
</dbReference>
<evidence type="ECO:0000256" key="5">
    <source>
        <dbReference type="ARBA" id="ARBA00022490"/>
    </source>
</evidence>
<feature type="domain" description="Fructose-1-6-bisphosphatase class I N-terminal" evidence="14">
    <location>
        <begin position="27"/>
        <end position="219"/>
    </location>
</feature>
<dbReference type="PRINTS" id="PR00115">
    <property type="entry name" value="F16BPHPHTASE"/>
</dbReference>
<comment type="pathway">
    <text evidence="2">Carbohydrate biosynthesis; Calvin cycle.</text>
</comment>
<reference evidence="16 17" key="1">
    <citation type="submission" date="2018-06" db="EMBL/GenBank/DDBJ databases">
        <authorList>
            <consortium name="Pathogen Informatics"/>
            <person name="Doyle S."/>
        </authorList>
    </citation>
    <scope>NUCLEOTIDE SEQUENCE [LARGE SCALE GENOMIC DNA]</scope>
    <source>
        <strain evidence="16 17">NCTC11179</strain>
    </source>
</reference>
<dbReference type="GO" id="GO:0006000">
    <property type="term" value="P:fructose metabolic process"/>
    <property type="evidence" value="ECO:0007669"/>
    <property type="project" value="TreeGrafter"/>
</dbReference>
<evidence type="ECO:0000256" key="6">
    <source>
        <dbReference type="ARBA" id="ARBA00022723"/>
    </source>
</evidence>
<evidence type="ECO:0000256" key="3">
    <source>
        <dbReference type="ARBA" id="ARBA00010941"/>
    </source>
</evidence>
<feature type="binding site" evidence="12">
    <location>
        <position position="233"/>
    </location>
    <ligand>
        <name>substrate</name>
    </ligand>
</feature>
<evidence type="ECO:0000256" key="10">
    <source>
        <dbReference type="ARBA" id="ARBA00072069"/>
    </source>
</evidence>
<comment type="similarity">
    <text evidence="3 12 13">Belongs to the FBPase class 1 family.</text>
</comment>
<evidence type="ECO:0000256" key="9">
    <source>
        <dbReference type="ARBA" id="ARBA00023277"/>
    </source>
</evidence>
<comment type="caution">
    <text evidence="12">Lacks conserved residue(s) required for the propagation of feature annotation.</text>
</comment>
<keyword evidence="7 12" id="KW-0378">Hydrolase</keyword>
<dbReference type="HAMAP" id="MF_01855">
    <property type="entry name" value="FBPase_class1"/>
    <property type="match status" value="1"/>
</dbReference>
<dbReference type="PIRSF" id="PIRSF500210">
    <property type="entry name" value="FBPtase"/>
    <property type="match status" value="1"/>
</dbReference>
<dbReference type="GO" id="GO:0000287">
    <property type="term" value="F:magnesium ion binding"/>
    <property type="evidence" value="ECO:0007669"/>
    <property type="project" value="UniProtKB-UniRule"/>
</dbReference>
<dbReference type="PANTHER" id="PTHR11556">
    <property type="entry name" value="FRUCTOSE-1,6-BISPHOSPHATASE-RELATED"/>
    <property type="match status" value="1"/>
</dbReference>
<dbReference type="InterPro" id="IPR020548">
    <property type="entry name" value="Fructose_bisphosphatase_AS"/>
</dbReference>
<comment type="subunit">
    <text evidence="12">Homotetramer.</text>
</comment>
<proteinExistence type="inferred from homology"/>
<dbReference type="PANTHER" id="PTHR11556:SF35">
    <property type="entry name" value="SEDOHEPTULOSE-1,7-BISPHOSPHATASE, CHLOROPLASTIC"/>
    <property type="match status" value="1"/>
</dbReference>
<keyword evidence="8 12" id="KW-0460">Magnesium</keyword>
<organism evidence="16 17">
    <name type="scientific">Myroides odoratus</name>
    <name type="common">Flavobacterium odoratum</name>
    <dbReference type="NCBI Taxonomy" id="256"/>
    <lineage>
        <taxon>Bacteria</taxon>
        <taxon>Pseudomonadati</taxon>
        <taxon>Bacteroidota</taxon>
        <taxon>Flavobacteriia</taxon>
        <taxon>Flavobacteriales</taxon>
        <taxon>Flavobacteriaceae</taxon>
        <taxon>Myroides</taxon>
    </lineage>
</organism>
<dbReference type="InterPro" id="IPR028343">
    <property type="entry name" value="FBPtase"/>
</dbReference>
<evidence type="ECO:0000256" key="7">
    <source>
        <dbReference type="ARBA" id="ARBA00022801"/>
    </source>
</evidence>
<evidence type="ECO:0000256" key="8">
    <source>
        <dbReference type="ARBA" id="ARBA00022842"/>
    </source>
</evidence>
<comment type="catalytic activity">
    <reaction evidence="1 12">
        <text>beta-D-fructose 1,6-bisphosphate + H2O = beta-D-fructose 6-phosphate + phosphate</text>
        <dbReference type="Rhea" id="RHEA:11064"/>
        <dbReference type="ChEBI" id="CHEBI:15377"/>
        <dbReference type="ChEBI" id="CHEBI:32966"/>
        <dbReference type="ChEBI" id="CHEBI:43474"/>
        <dbReference type="ChEBI" id="CHEBI:57634"/>
        <dbReference type="EC" id="3.1.3.11"/>
    </reaction>
</comment>
<feature type="binding site" evidence="12">
    <location>
        <position position="137"/>
    </location>
    <ligand>
        <name>Mg(2+)</name>
        <dbReference type="ChEBI" id="CHEBI:18420"/>
        <label>1</label>
    </ligand>
</feature>
<evidence type="ECO:0000256" key="4">
    <source>
        <dbReference type="ARBA" id="ARBA00013093"/>
    </source>
</evidence>
<gene>
    <name evidence="12 16" type="primary">fbp</name>
    <name evidence="16" type="ORF">NCTC11179_02958</name>
</gene>
<evidence type="ECO:0000256" key="13">
    <source>
        <dbReference type="RuleBase" id="RU000508"/>
    </source>
</evidence>
<evidence type="ECO:0000256" key="1">
    <source>
        <dbReference type="ARBA" id="ARBA00001273"/>
    </source>
</evidence>
<dbReference type="AlphaFoldDB" id="A0A378U554"/>
<keyword evidence="6 12" id="KW-0479">Metal-binding</keyword>
<dbReference type="SUPFAM" id="SSF56655">
    <property type="entry name" value="Carbohydrate phosphatase"/>
    <property type="match status" value="1"/>
</dbReference>
<evidence type="ECO:0000256" key="11">
    <source>
        <dbReference type="ARBA" id="ARBA00081210"/>
    </source>
</evidence>
<feature type="binding site" evidence="12">
    <location>
        <position position="137"/>
    </location>
    <ligand>
        <name>Mg(2+)</name>
        <dbReference type="ChEBI" id="CHEBI:18420"/>
        <label>2</label>
    </ligand>
</feature>
<feature type="binding site" evidence="12">
    <location>
        <position position="139"/>
    </location>
    <ligand>
        <name>Mg(2+)</name>
        <dbReference type="ChEBI" id="CHEBI:18420"/>
        <label>1</label>
    </ligand>
</feature>
<dbReference type="NCBIfam" id="NF006778">
    <property type="entry name" value="PRK09293.1-1"/>
    <property type="match status" value="1"/>
</dbReference>